<dbReference type="InterPro" id="IPR032370">
    <property type="entry name" value="FlgT_N"/>
</dbReference>
<name>A0A444JRP6_9GAMM</name>
<evidence type="ECO:0000259" key="2">
    <source>
        <dbReference type="Pfam" id="PF16548"/>
    </source>
</evidence>
<gene>
    <name evidence="3" type="ORF">EDI28_09860</name>
</gene>
<dbReference type="Pfam" id="PF16548">
    <property type="entry name" value="FlgT_N"/>
    <property type="match status" value="1"/>
</dbReference>
<evidence type="ECO:0000313" key="4">
    <source>
        <dbReference type="Proteomes" id="UP000287563"/>
    </source>
</evidence>
<dbReference type="Proteomes" id="UP000287563">
    <property type="component" value="Unassembled WGS sequence"/>
</dbReference>
<organism evidence="3 4">
    <name type="scientific">Photobacterium chitinilyticum</name>
    <dbReference type="NCBI Taxonomy" id="2485123"/>
    <lineage>
        <taxon>Bacteria</taxon>
        <taxon>Pseudomonadati</taxon>
        <taxon>Pseudomonadota</taxon>
        <taxon>Gammaproteobacteria</taxon>
        <taxon>Vibrionales</taxon>
        <taxon>Vibrionaceae</taxon>
        <taxon>Photobacterium</taxon>
    </lineage>
</organism>
<feature type="domain" description="Flagellar assembly protein T N-terminal" evidence="2">
    <location>
        <begin position="198"/>
        <end position="280"/>
    </location>
</feature>
<evidence type="ECO:0000256" key="1">
    <source>
        <dbReference type="SAM" id="SignalP"/>
    </source>
</evidence>
<dbReference type="OrthoDB" id="6396299at2"/>
<accession>A0A444JRP6</accession>
<sequence length="515" mass="56757">MNQPRRNICYRLLAVATLFFASMSAIAGDPMDDVFSLLDSGGGTRSGINKVDGYYVVAMGTSGRSSESKGYEEARMGALRQLTEMINGVAMSGSTQASMTYITVTDGDNSRDFSRESFVDVVNTQFQGQLSAAKVLKKGKYDGDYFVAMVIAQSDLANIAALRTPGATQNQQSGNTIIIATDAANQQIADFANGPTSVESKGLASMKSGEQKAREQAMQDAIRNAVQQAQGVMLQGKSGMFNDALAMALSTKTEGYVSSYEILDEDIERGSYYVIMMAEVDSGKLLNDVNFYLNILGQPVFSVKSDNKAKTDWITDELERLGFAINDGSGKPTHTFYLKQNQRPVEDHKHSKGIETSLSVSLKDNHTGDILLTVNNLPIKTRIYVQPESRAKQVSEHVAFKQMKAKLGPEVIQSLARHAEKGTIYKIVLKNAKRTDVDIFKHVLNNGTNGTVETWNWDKKGKTMTLDYRFSGPLTEAFDQSLNEIYSSFKKQGKGRRPHMKKVDNRSAYFDIVRS</sequence>
<evidence type="ECO:0000313" key="3">
    <source>
        <dbReference type="EMBL" id="RWX55648.1"/>
    </source>
</evidence>
<comment type="caution">
    <text evidence="3">The sequence shown here is derived from an EMBL/GenBank/DDBJ whole genome shotgun (WGS) entry which is preliminary data.</text>
</comment>
<dbReference type="Gene3D" id="3.30.1660.40">
    <property type="entry name" value="FlgT, N-terminal domain"/>
    <property type="match status" value="1"/>
</dbReference>
<feature type="signal peptide" evidence="1">
    <location>
        <begin position="1"/>
        <end position="27"/>
    </location>
</feature>
<proteinExistence type="predicted"/>
<keyword evidence="4" id="KW-1185">Reference proteome</keyword>
<dbReference type="RefSeq" id="WP_128783672.1">
    <property type="nucleotide sequence ID" value="NZ_JAKJSG010000035.1"/>
</dbReference>
<keyword evidence="1" id="KW-0732">Signal</keyword>
<dbReference type="AlphaFoldDB" id="A0A444JRP6"/>
<dbReference type="InterPro" id="IPR038180">
    <property type="entry name" value="FlgT_N_sf"/>
</dbReference>
<feature type="chain" id="PRO_5019431633" description="Flagellar assembly protein T N-terminal domain-containing protein" evidence="1">
    <location>
        <begin position="28"/>
        <end position="515"/>
    </location>
</feature>
<dbReference type="EMBL" id="RJLM01000003">
    <property type="protein sequence ID" value="RWX55648.1"/>
    <property type="molecule type" value="Genomic_DNA"/>
</dbReference>
<reference evidence="3 4" key="1">
    <citation type="submission" date="2018-11" db="EMBL/GenBank/DDBJ databases">
        <title>Photobacterium sp. BEI247 sp. nov., a marine bacterium isolated from Yongle Blue Hole in the South China Sea.</title>
        <authorList>
            <person name="Wang X."/>
        </authorList>
    </citation>
    <scope>NUCLEOTIDE SEQUENCE [LARGE SCALE GENOMIC DNA]</scope>
    <source>
        <strain evidence="4">BEI247</strain>
    </source>
</reference>
<protein>
    <recommendedName>
        <fullName evidence="2">Flagellar assembly protein T N-terminal domain-containing protein</fullName>
    </recommendedName>
</protein>